<evidence type="ECO:0000313" key="6">
    <source>
        <dbReference type="Proteomes" id="UP000306509"/>
    </source>
</evidence>
<evidence type="ECO:0000256" key="2">
    <source>
        <dbReference type="ARBA" id="ARBA00022448"/>
    </source>
</evidence>
<dbReference type="PROSITE" id="PS51257">
    <property type="entry name" value="PROKAR_LIPOPROTEIN"/>
    <property type="match status" value="1"/>
</dbReference>
<protein>
    <submittedName>
        <fullName evidence="5">Carbohydrate ABC transporter substrate-binding protein, family</fullName>
    </submittedName>
</protein>
<evidence type="ECO:0000256" key="1">
    <source>
        <dbReference type="ARBA" id="ARBA00008520"/>
    </source>
</evidence>
<dbReference type="AlphaFoldDB" id="A0A4U8Q4B6"/>
<feature type="region of interest" description="Disordered" evidence="3">
    <location>
        <begin position="30"/>
        <end position="82"/>
    </location>
</feature>
<reference evidence="5 6" key="1">
    <citation type="journal article" date="2019" name="Anaerobe">
        <title>Detection of Robinsoniella peoriensis in multiple bone samples of a trauma patient.</title>
        <authorList>
            <person name="Schrottner P."/>
            <person name="Hartwich K."/>
            <person name="Bunk B."/>
            <person name="Schober I."/>
            <person name="Helbig S."/>
            <person name="Rudolph W.W."/>
            <person name="Gunzer F."/>
        </authorList>
    </citation>
    <scope>NUCLEOTIDE SEQUENCE [LARGE SCALE GENOMIC DNA]</scope>
    <source>
        <strain evidence="5 6">DSM 106044</strain>
    </source>
</reference>
<feature type="chain" id="PRO_5038754104" evidence="4">
    <location>
        <begin position="24"/>
        <end position="481"/>
    </location>
</feature>
<keyword evidence="4" id="KW-0732">Signal</keyword>
<dbReference type="Pfam" id="PF13416">
    <property type="entry name" value="SBP_bac_8"/>
    <property type="match status" value="1"/>
</dbReference>
<dbReference type="PANTHER" id="PTHR43649">
    <property type="entry name" value="ARABINOSE-BINDING PROTEIN-RELATED"/>
    <property type="match status" value="1"/>
</dbReference>
<comment type="caution">
    <text evidence="5">The sequence shown here is derived from an EMBL/GenBank/DDBJ whole genome shotgun (WGS) entry which is preliminary data.</text>
</comment>
<proteinExistence type="inferred from homology"/>
<name>A0A4U8Q4B6_9FIRM</name>
<feature type="compositionally biased region" description="Basic and acidic residues" evidence="3">
    <location>
        <begin position="37"/>
        <end position="51"/>
    </location>
</feature>
<dbReference type="Proteomes" id="UP000306509">
    <property type="component" value="Unassembled WGS sequence"/>
</dbReference>
<feature type="signal peptide" evidence="4">
    <location>
        <begin position="1"/>
        <end position="23"/>
    </location>
</feature>
<dbReference type="SUPFAM" id="SSF53850">
    <property type="entry name" value="Periplasmic binding protein-like II"/>
    <property type="match status" value="1"/>
</dbReference>
<evidence type="ECO:0000256" key="4">
    <source>
        <dbReference type="SAM" id="SignalP"/>
    </source>
</evidence>
<evidence type="ECO:0000313" key="5">
    <source>
        <dbReference type="EMBL" id="TLC99610.1"/>
    </source>
</evidence>
<organism evidence="5 6">
    <name type="scientific">Robinsoniella peoriensis</name>
    <dbReference type="NCBI Taxonomy" id="180332"/>
    <lineage>
        <taxon>Bacteria</taxon>
        <taxon>Bacillati</taxon>
        <taxon>Bacillota</taxon>
        <taxon>Clostridia</taxon>
        <taxon>Lachnospirales</taxon>
        <taxon>Lachnospiraceae</taxon>
        <taxon>Robinsoniella</taxon>
    </lineage>
</organism>
<gene>
    <name evidence="5" type="ORF">DSM106044_03561</name>
</gene>
<sequence length="481" mass="52312" precursor="true">MKARTRKITALLAASCMSVGLLAGCGGSGETAATKGETGKETAEASTEKTEGSTAGNTESDTAAADAGSEAGSEGTAESTGKSITLMASQNWVKDIDRELFKKFQDKTGIEVKVLVTPDNGYDTLLGTSLSGGSNAVDMFMYSAGSSMVSAGIQDVAVDLSGESWTADMEDWAKTANSYSDKVIGFSTWGVDYEGILYNKTLFEENKWEVPTTWDGFMALCDQIKEKGVMPLYESINGVWHAQSWVYGLTPAMYEEKPDFPAYLNESADNKFADIACFKKGLEQIEQLISAKDGGEPKYYTNDGQSEDFFGSYPSLQNRETAMMFTYSAYAAELAANGSTDEWGMFPVPLLDNQTGVSNGGGVSKFINKNSDNIEECKMLLNFLAEKENLEAYYAARTDLVTAAFKNVESVSTTTATTDMLERSKKTPEVMFIKDVLYFDSNVYQYIQGFAEGTCTVDQFIENCDNYRAEMFEVAASEAAQ</sequence>
<comment type="similarity">
    <text evidence="1">Belongs to the bacterial solute-binding protein 1 family.</text>
</comment>
<dbReference type="RefSeq" id="WP_138003196.1">
    <property type="nucleotide sequence ID" value="NZ_QGQD01000068.1"/>
</dbReference>
<feature type="compositionally biased region" description="Low complexity" evidence="3">
    <location>
        <begin position="52"/>
        <end position="81"/>
    </location>
</feature>
<dbReference type="EMBL" id="QGQD01000068">
    <property type="protein sequence ID" value="TLC99610.1"/>
    <property type="molecule type" value="Genomic_DNA"/>
</dbReference>
<dbReference type="STRING" id="180332.GCA_000797495_01620"/>
<dbReference type="PANTHER" id="PTHR43649:SF29">
    <property type="entry name" value="OSMOPROTECTIVE COMPOUNDS-BINDING PROTEIN GGTB"/>
    <property type="match status" value="1"/>
</dbReference>
<keyword evidence="2" id="KW-0813">Transport</keyword>
<dbReference type="Gene3D" id="3.40.190.10">
    <property type="entry name" value="Periplasmic binding protein-like II"/>
    <property type="match status" value="2"/>
</dbReference>
<evidence type="ECO:0000256" key="3">
    <source>
        <dbReference type="SAM" id="MobiDB-lite"/>
    </source>
</evidence>
<keyword evidence="6" id="KW-1185">Reference proteome</keyword>
<dbReference type="InterPro" id="IPR006059">
    <property type="entry name" value="SBP"/>
</dbReference>
<accession>A0A4U8Q4B6</accession>
<dbReference type="InterPro" id="IPR050490">
    <property type="entry name" value="Bact_solute-bd_prot1"/>
</dbReference>